<reference evidence="1 2" key="1">
    <citation type="journal article" date="2018" name="IMA Fungus">
        <title>IMA Genome-F 9: Draft genome sequence of Annulohypoxylon stygium, Aspergillus mulundensis, Berkeleyomyces basicola (syn. Thielaviopsis basicola), Ceratocystis smalleyi, two Cercospora beticola strains, Coleophoma cylindrospora, Fusarium fracticaudum, Phialophora cf. hyalina, and Morchella septimelata.</title>
        <authorList>
            <person name="Wingfield B.D."/>
            <person name="Bills G.F."/>
            <person name="Dong Y."/>
            <person name="Huang W."/>
            <person name="Nel W.J."/>
            <person name="Swalarsk-Parry B.S."/>
            <person name="Vaghefi N."/>
            <person name="Wilken P.M."/>
            <person name="An Z."/>
            <person name="de Beer Z.W."/>
            <person name="De Vos L."/>
            <person name="Chen L."/>
            <person name="Duong T.A."/>
            <person name="Gao Y."/>
            <person name="Hammerbacher A."/>
            <person name="Kikkert J.R."/>
            <person name="Li Y."/>
            <person name="Li H."/>
            <person name="Li K."/>
            <person name="Li Q."/>
            <person name="Liu X."/>
            <person name="Ma X."/>
            <person name="Naidoo K."/>
            <person name="Pethybridge S.J."/>
            <person name="Sun J."/>
            <person name="Steenkamp E.T."/>
            <person name="van der Nest M.A."/>
            <person name="van Wyk S."/>
            <person name="Wingfield M.J."/>
            <person name="Xiong C."/>
            <person name="Yue Q."/>
            <person name="Zhang X."/>
        </authorList>
    </citation>
    <scope>NUCLEOTIDE SEQUENCE [LARGE SCALE GENOMIC DNA]</scope>
    <source>
        <strain evidence="1 2">BP6252</strain>
    </source>
</reference>
<keyword evidence="2" id="KW-1185">Reference proteome</keyword>
<name>A0A3D8RN46_9HELO</name>
<proteinExistence type="predicted"/>
<comment type="caution">
    <text evidence="1">The sequence shown here is derived from an EMBL/GenBank/DDBJ whole genome shotgun (WGS) entry which is preliminary data.</text>
</comment>
<dbReference type="EMBL" id="PDLM01000006">
    <property type="protein sequence ID" value="RDW75368.1"/>
    <property type="molecule type" value="Genomic_DNA"/>
</dbReference>
<evidence type="ECO:0008006" key="3">
    <source>
        <dbReference type="Google" id="ProtNLM"/>
    </source>
</evidence>
<protein>
    <recommendedName>
        <fullName evidence="3">Terpene synthase</fullName>
    </recommendedName>
</protein>
<dbReference type="AlphaFoldDB" id="A0A3D8RN46"/>
<dbReference type="Gene3D" id="1.10.600.10">
    <property type="entry name" value="Farnesyl Diphosphate Synthase"/>
    <property type="match status" value="1"/>
</dbReference>
<dbReference type="OrthoDB" id="2998174at2759"/>
<dbReference type="InterPro" id="IPR008949">
    <property type="entry name" value="Isoprenoid_synthase_dom_sf"/>
</dbReference>
<accession>A0A3D8RN46</accession>
<gene>
    <name evidence="1" type="ORF">BP6252_06510</name>
</gene>
<dbReference type="Proteomes" id="UP000256645">
    <property type="component" value="Unassembled WGS sequence"/>
</dbReference>
<dbReference type="STRING" id="1849047.A0A3D8RN46"/>
<evidence type="ECO:0000313" key="2">
    <source>
        <dbReference type="Proteomes" id="UP000256645"/>
    </source>
</evidence>
<sequence>MLKPGSELGLTLPPSTVHRSVKMPVDLLSLFSEDRFRCLDFHDASALDDRQVQDVVSAMEAIHMGLLARIKHQHIVMPQNELFRRDLRNWIDEKLSCVYVNDKKRAYLVETTAMFMEYFYQNASHEFKMCIGAITASVIVIDDSMEDPVIKEQTRLYAYRYLRNLPQPEGICTVYAEAMRNMDKVFGLRDPQVANMLVTTCLNFAESTYLETKYIDAPPLQVKTTSDKHVDWCASKFPYWMRNMTGMPSLYGPAAFSISEERSVPLDCWIAGADELNVFVNLSNDIFSFVKEIKARETTNYIQLLTRAKHQAGRRSQFKSPGGIWTCRDSLYEVCCRFADSVQALDELYISFAENVPQASSEGTDAAVGVTQEQLEKARLTAKVWKEFRQGYVASSIELTRYGLDNLRAMCRAAVDKPIEMPTPKPSNDHL</sequence>
<evidence type="ECO:0000313" key="1">
    <source>
        <dbReference type="EMBL" id="RDW75368.1"/>
    </source>
</evidence>
<organism evidence="1 2">
    <name type="scientific">Coleophoma cylindrospora</name>
    <dbReference type="NCBI Taxonomy" id="1849047"/>
    <lineage>
        <taxon>Eukaryota</taxon>
        <taxon>Fungi</taxon>
        <taxon>Dikarya</taxon>
        <taxon>Ascomycota</taxon>
        <taxon>Pezizomycotina</taxon>
        <taxon>Leotiomycetes</taxon>
        <taxon>Helotiales</taxon>
        <taxon>Dermateaceae</taxon>
        <taxon>Coleophoma</taxon>
    </lineage>
</organism>
<dbReference type="SUPFAM" id="SSF48576">
    <property type="entry name" value="Terpenoid synthases"/>
    <property type="match status" value="1"/>
</dbReference>